<dbReference type="InterPro" id="IPR013087">
    <property type="entry name" value="Znf_C2H2_type"/>
</dbReference>
<dbReference type="OrthoDB" id="8922241at2759"/>
<feature type="domain" description="C2H2-type" evidence="10">
    <location>
        <begin position="244"/>
        <end position="271"/>
    </location>
</feature>
<comment type="subcellular location">
    <subcellularLocation>
        <location evidence="1">Nucleus</location>
    </subcellularLocation>
</comment>
<feature type="domain" description="C2H2-type" evidence="10">
    <location>
        <begin position="328"/>
        <end position="355"/>
    </location>
</feature>
<evidence type="ECO:0000256" key="6">
    <source>
        <dbReference type="ARBA" id="ARBA00023015"/>
    </source>
</evidence>
<keyword evidence="4 9" id="KW-0863">Zinc-finger</keyword>
<protein>
    <recommendedName>
        <fullName evidence="10">C2H2-type domain-containing protein</fullName>
    </recommendedName>
</protein>
<dbReference type="Gene3D" id="3.30.160.60">
    <property type="entry name" value="Classic Zinc Finger"/>
    <property type="match status" value="5"/>
</dbReference>
<dbReference type="PROSITE" id="PS00028">
    <property type="entry name" value="ZINC_FINGER_C2H2_1"/>
    <property type="match status" value="5"/>
</dbReference>
<keyword evidence="7" id="KW-0804">Transcription</keyword>
<keyword evidence="5" id="KW-0862">Zinc</keyword>
<feature type="domain" description="C2H2-type" evidence="10">
    <location>
        <begin position="216"/>
        <end position="243"/>
    </location>
</feature>
<dbReference type="EMBL" id="KQ431862">
    <property type="protein sequence ID" value="KOF63009.1"/>
    <property type="molecule type" value="Genomic_DNA"/>
</dbReference>
<dbReference type="PANTHER" id="PTHR23235:SF120">
    <property type="entry name" value="KRUPPEL-LIKE FACTOR 15"/>
    <property type="match status" value="1"/>
</dbReference>
<sequence length="388" mass="43847">MEKLFSCEICEKEFSEILKQHTLGHGRESVLKAEDENPPDTNDVNSIVNNTKINTVNECLQPDMQEHDKSELVDADNPIAIVTVTERDGADQLENYDQQQQLETFKNSNVFDTNESNTTCIGNPTYEHSLQLEEADIRTGEDLDNSDKLELSNPSDLEQEEECCGTIAYNCETDNEIVSEGNVCQETLNLATHLIQLSSSNPVTQTNSGYTVSKPYMCSLCHKCFSRNYHLKMHSLTHSGLKPFSCFTCSKSFSRSSDLKRHLATHTGVKPFGCTLCQKYFSRSSDLRRHTATHSGERPHSCQVCQKAFTRSSDLHRHSQTHTGIKPHACQICGKAFSTATHLKRHTTTHTTEQKAFNVTIRREKIVPRILCRASEVSEKERIRKICL</sequence>
<dbReference type="AlphaFoldDB" id="A0A0L8FH77"/>
<keyword evidence="3" id="KW-0677">Repeat</keyword>
<evidence type="ECO:0000256" key="7">
    <source>
        <dbReference type="ARBA" id="ARBA00023163"/>
    </source>
</evidence>
<evidence type="ECO:0000256" key="3">
    <source>
        <dbReference type="ARBA" id="ARBA00022737"/>
    </source>
</evidence>
<reference evidence="11" key="1">
    <citation type="submission" date="2015-07" db="EMBL/GenBank/DDBJ databases">
        <title>MeaNS - Measles Nucleotide Surveillance Program.</title>
        <authorList>
            <person name="Tran T."/>
            <person name="Druce J."/>
        </authorList>
    </citation>
    <scope>NUCLEOTIDE SEQUENCE</scope>
    <source>
        <strain evidence="11">UCB-OBI-ISO-001</strain>
        <tissue evidence="11">Gonad</tissue>
    </source>
</reference>
<proteinExistence type="predicted"/>
<evidence type="ECO:0000256" key="4">
    <source>
        <dbReference type="ARBA" id="ARBA00022771"/>
    </source>
</evidence>
<dbReference type="GO" id="GO:0000978">
    <property type="term" value="F:RNA polymerase II cis-regulatory region sequence-specific DNA binding"/>
    <property type="evidence" value="ECO:0007669"/>
    <property type="project" value="TreeGrafter"/>
</dbReference>
<dbReference type="GO" id="GO:0000981">
    <property type="term" value="F:DNA-binding transcription factor activity, RNA polymerase II-specific"/>
    <property type="evidence" value="ECO:0007669"/>
    <property type="project" value="TreeGrafter"/>
</dbReference>
<dbReference type="FunFam" id="3.30.160.60:FF:000710">
    <property type="entry name" value="Zinc finger protein 768"/>
    <property type="match status" value="1"/>
</dbReference>
<evidence type="ECO:0000256" key="5">
    <source>
        <dbReference type="ARBA" id="ARBA00022833"/>
    </source>
</evidence>
<evidence type="ECO:0000256" key="8">
    <source>
        <dbReference type="ARBA" id="ARBA00023242"/>
    </source>
</evidence>
<keyword evidence="6" id="KW-0805">Transcription regulation</keyword>
<organism evidence="11">
    <name type="scientific">Octopus bimaculoides</name>
    <name type="common">California two-spotted octopus</name>
    <dbReference type="NCBI Taxonomy" id="37653"/>
    <lineage>
        <taxon>Eukaryota</taxon>
        <taxon>Metazoa</taxon>
        <taxon>Spiralia</taxon>
        <taxon>Lophotrochozoa</taxon>
        <taxon>Mollusca</taxon>
        <taxon>Cephalopoda</taxon>
        <taxon>Coleoidea</taxon>
        <taxon>Octopodiformes</taxon>
        <taxon>Octopoda</taxon>
        <taxon>Incirrata</taxon>
        <taxon>Octopodidae</taxon>
        <taxon>Octopus</taxon>
    </lineage>
</organism>
<dbReference type="SUPFAM" id="SSF57667">
    <property type="entry name" value="beta-beta-alpha zinc fingers"/>
    <property type="match status" value="3"/>
</dbReference>
<dbReference type="SMART" id="SM00355">
    <property type="entry name" value="ZnF_C2H2"/>
    <property type="match status" value="6"/>
</dbReference>
<dbReference type="InterPro" id="IPR036236">
    <property type="entry name" value="Znf_C2H2_sf"/>
</dbReference>
<evidence type="ECO:0000256" key="1">
    <source>
        <dbReference type="ARBA" id="ARBA00004123"/>
    </source>
</evidence>
<evidence type="ECO:0000313" key="11">
    <source>
        <dbReference type="EMBL" id="KOF63009.1"/>
    </source>
</evidence>
<dbReference type="GO" id="GO:0008270">
    <property type="term" value="F:zinc ion binding"/>
    <property type="evidence" value="ECO:0007669"/>
    <property type="project" value="UniProtKB-KW"/>
</dbReference>
<dbReference type="PANTHER" id="PTHR23235">
    <property type="entry name" value="KRUEPPEL-LIKE TRANSCRIPTION FACTOR"/>
    <property type="match status" value="1"/>
</dbReference>
<dbReference type="FunFam" id="3.30.160.60:FF:002343">
    <property type="entry name" value="Zinc finger protein 33A"/>
    <property type="match status" value="1"/>
</dbReference>
<name>A0A0L8FH77_OCTBM</name>
<dbReference type="Pfam" id="PF00096">
    <property type="entry name" value="zf-C2H2"/>
    <property type="match status" value="5"/>
</dbReference>
<feature type="domain" description="C2H2-type" evidence="10">
    <location>
        <begin position="272"/>
        <end position="299"/>
    </location>
</feature>
<dbReference type="PROSITE" id="PS50157">
    <property type="entry name" value="ZINC_FINGER_C2H2_2"/>
    <property type="match status" value="5"/>
</dbReference>
<dbReference type="FunFam" id="3.30.160.60:FF:001289">
    <property type="entry name" value="Zinc finger protein 574"/>
    <property type="match status" value="1"/>
</dbReference>
<evidence type="ECO:0000256" key="9">
    <source>
        <dbReference type="PROSITE-ProRule" id="PRU00042"/>
    </source>
</evidence>
<dbReference type="FunFam" id="3.30.160.60:FF:000624">
    <property type="entry name" value="zinc finger protein 697"/>
    <property type="match status" value="1"/>
</dbReference>
<evidence type="ECO:0000256" key="2">
    <source>
        <dbReference type="ARBA" id="ARBA00022723"/>
    </source>
</evidence>
<feature type="domain" description="C2H2-type" evidence="10">
    <location>
        <begin position="300"/>
        <end position="327"/>
    </location>
</feature>
<gene>
    <name evidence="11" type="ORF">OCBIM_22020801mg</name>
</gene>
<keyword evidence="2" id="KW-0479">Metal-binding</keyword>
<dbReference type="GO" id="GO:0005634">
    <property type="term" value="C:nucleus"/>
    <property type="evidence" value="ECO:0007669"/>
    <property type="project" value="UniProtKB-SubCell"/>
</dbReference>
<accession>A0A0L8FH77</accession>
<evidence type="ECO:0000259" key="10">
    <source>
        <dbReference type="PROSITE" id="PS50157"/>
    </source>
</evidence>
<keyword evidence="8" id="KW-0539">Nucleus</keyword>